<keyword evidence="3" id="KW-0540">Nuclease</keyword>
<comment type="caution">
    <text evidence="15">The sequence shown here is derived from an EMBL/GenBank/DDBJ whole genome shotgun (WGS) entry which is preliminary data.</text>
</comment>
<dbReference type="InterPro" id="IPR011084">
    <property type="entry name" value="DRMBL"/>
</dbReference>
<dbReference type="GO" id="GO:0003684">
    <property type="term" value="F:damaged DNA binding"/>
    <property type="evidence" value="ECO:0007669"/>
    <property type="project" value="TreeGrafter"/>
</dbReference>
<dbReference type="Gene3D" id="3.60.15.10">
    <property type="entry name" value="Ribonuclease Z/Hydroxyacylglutathione hydrolase-like"/>
    <property type="match status" value="1"/>
</dbReference>
<feature type="compositionally biased region" description="Low complexity" evidence="13">
    <location>
        <begin position="500"/>
        <end position="515"/>
    </location>
</feature>
<protein>
    <recommendedName>
        <fullName evidence="11">Protein artemis</fullName>
    </recommendedName>
    <alternativeName>
        <fullName evidence="12">DNA cross-link repair 1C protein</fullName>
    </alternativeName>
</protein>
<dbReference type="GO" id="GO:0006303">
    <property type="term" value="P:double-strand break repair via nonhomologous end joining"/>
    <property type="evidence" value="ECO:0007669"/>
    <property type="project" value="TreeGrafter"/>
</dbReference>
<dbReference type="InterPro" id="IPR036866">
    <property type="entry name" value="RibonucZ/Hydroxyglut_hydro"/>
</dbReference>
<evidence type="ECO:0000256" key="2">
    <source>
        <dbReference type="ARBA" id="ARBA00010304"/>
    </source>
</evidence>
<comment type="similarity">
    <text evidence="2">Belongs to the DNA repair metallo-beta-lactamase (DRMBL) family.</text>
</comment>
<feature type="region of interest" description="Disordered" evidence="13">
    <location>
        <begin position="724"/>
        <end position="743"/>
    </location>
</feature>
<feature type="compositionally biased region" description="Basic and acidic residues" evidence="13">
    <location>
        <begin position="407"/>
        <end position="424"/>
    </location>
</feature>
<dbReference type="Gene3D" id="3.40.50.12650">
    <property type="match status" value="1"/>
</dbReference>
<sequence>MSTFSGITREYPEVAIDYFSGKQILKARAYFLSHVHTDHTVGLHSSTFANHLENHPTYKLYCSEVTREFLLTSSKHRHLKKSLLALPVEQRCDVFIPNDVTGEKEKLQVTLLPAGHCPGSVMFLLEGNAGKVLYTGDFRFKIGDAANMDALHDGEGVKALKSLYIDTTFFDPKIMFIPNREQSCEAMLRVIEEQLQRGPRHMVHIKCRAKYGYEYLFIEISRAFGMKVHVSGEIMKQYERVPSLAEHMTTEGSATRVHACRKYACTLKDAVDVITITPSTMWFNSNAQPDDVLKKISSHYYRLCFSFHSSYSEICDFIQYLKPTNIYPNVIPYNSTEYQMIERLENVLRNVSEVDSSSSKDRYKPLGSLMAGKKRKRKRGQCKEHVQSRSLEVLFGDGSPTKPKKFGIIDREGEYEQLKHKPNDTGDEERSDNLEVCGELCEPSTSGTGTGAWIEEDEGTSESLFSEDENAEWDIEEVSNRSSFFDEGSLAESFTDDPENPSSISSPESSQADQSPLFKSFAKYLPSADVHETKNNVKHLPKDDLWELNRERRADGAAVSGCEIKTRIVKRDLEYDFVEVNRQKHEGTLQLGESKPLSVASVSPLGESIALSQERNVPPCESIVSSGESIALSPESIAPSCESIVTSGESIAPSKENLVSSCVNLCSKFAIIDREKDKSQVGGPSGARNDMGFHLIQNGSNNTPPCRESNYDVGKLNVVTTNGSSSARGELLNGEDRDSINTDVTSAGSYNKLSEEGSSLDSISPIKSFLQYLPGKSYKEDARKRTEPSSKSRQCVAEAKCNNEITEIGTMKKPKCSVKENVIRLKNEPDDKLVNLVKSAGSRSPVYAKTGMNSVRIVADDEMKKCTLNAKLKMNLSTGEASNGNGDFIRHKAKSENFYETCSHKRRKHTSLSTVGLVTSAPEDLQCHENVSEKSQIEDVKGKTRSPNSCAGMNVSRENCEVTGNVSSRGNVPDGDSGVRDVPALERQEILYVDLTESDERDLKSEVDEEELIISSQNSETTVVLSPSIKSSQETYLSPSKLQMCNSQEIFLLSSPEASDAPTPDCIELL</sequence>
<evidence type="ECO:0000256" key="7">
    <source>
        <dbReference type="ARBA" id="ARBA00022839"/>
    </source>
</evidence>
<reference evidence="15 16" key="1">
    <citation type="journal article" date="2017" name="PLoS Biol.">
        <title>The sea cucumber genome provides insights into morphological evolution and visceral regeneration.</title>
        <authorList>
            <person name="Zhang X."/>
            <person name="Sun L."/>
            <person name="Yuan J."/>
            <person name="Sun Y."/>
            <person name="Gao Y."/>
            <person name="Zhang L."/>
            <person name="Li S."/>
            <person name="Dai H."/>
            <person name="Hamel J.F."/>
            <person name="Liu C."/>
            <person name="Yu Y."/>
            <person name="Liu S."/>
            <person name="Lin W."/>
            <person name="Guo K."/>
            <person name="Jin S."/>
            <person name="Xu P."/>
            <person name="Storey K.B."/>
            <person name="Huan P."/>
            <person name="Zhang T."/>
            <person name="Zhou Y."/>
            <person name="Zhang J."/>
            <person name="Lin C."/>
            <person name="Li X."/>
            <person name="Xing L."/>
            <person name="Huo D."/>
            <person name="Sun M."/>
            <person name="Wang L."/>
            <person name="Mercier A."/>
            <person name="Li F."/>
            <person name="Yang H."/>
            <person name="Xiang J."/>
        </authorList>
    </citation>
    <scope>NUCLEOTIDE SEQUENCE [LARGE SCALE GENOMIC DNA]</scope>
    <source>
        <strain evidence="15">Shaxun</strain>
        <tissue evidence="15">Muscle</tissue>
    </source>
</reference>
<feature type="region of interest" description="Disordered" evidence="13">
    <location>
        <begin position="677"/>
        <end position="709"/>
    </location>
</feature>
<dbReference type="InterPro" id="IPR001279">
    <property type="entry name" value="Metallo-B-lactamas"/>
</dbReference>
<dbReference type="EMBL" id="MRZV01001162">
    <property type="protein sequence ID" value="PIK40110.1"/>
    <property type="molecule type" value="Genomic_DNA"/>
</dbReference>
<dbReference type="PANTHER" id="PTHR23240:SF8">
    <property type="entry name" value="PROTEIN ARTEMIS"/>
    <property type="match status" value="1"/>
</dbReference>
<dbReference type="GO" id="GO:0005634">
    <property type="term" value="C:nucleus"/>
    <property type="evidence" value="ECO:0007669"/>
    <property type="project" value="UniProtKB-SubCell"/>
</dbReference>
<dbReference type="Pfam" id="PF07522">
    <property type="entry name" value="DRMBL"/>
    <property type="match status" value="1"/>
</dbReference>
<dbReference type="SMART" id="SM00849">
    <property type="entry name" value="Lactamase_B"/>
    <property type="match status" value="1"/>
</dbReference>
<feature type="region of interest" description="Disordered" evidence="13">
    <location>
        <begin position="403"/>
        <end position="472"/>
    </location>
</feature>
<keyword evidence="9" id="KW-0234">DNA repair</keyword>
<evidence type="ECO:0000313" key="15">
    <source>
        <dbReference type="EMBL" id="PIK40110.1"/>
    </source>
</evidence>
<evidence type="ECO:0000256" key="12">
    <source>
        <dbReference type="ARBA" id="ARBA00042677"/>
    </source>
</evidence>
<keyword evidence="5" id="KW-0227">DNA damage</keyword>
<dbReference type="OrthoDB" id="262529at2759"/>
<dbReference type="Pfam" id="PF23023">
    <property type="entry name" value="Anti-Pycsar_Apyc1"/>
    <property type="match status" value="1"/>
</dbReference>
<evidence type="ECO:0000256" key="6">
    <source>
        <dbReference type="ARBA" id="ARBA00022801"/>
    </source>
</evidence>
<proteinExistence type="inferred from homology"/>
<gene>
    <name evidence="15" type="ORF">BSL78_23048</name>
</gene>
<dbReference type="STRING" id="307972.A0A2G8JWK7"/>
<dbReference type="SUPFAM" id="SSF56281">
    <property type="entry name" value="Metallo-hydrolase/oxidoreductase"/>
    <property type="match status" value="1"/>
</dbReference>
<keyword evidence="4" id="KW-0255">Endonuclease</keyword>
<comment type="subcellular location">
    <subcellularLocation>
        <location evidence="1">Nucleus</location>
    </subcellularLocation>
</comment>
<evidence type="ECO:0000256" key="8">
    <source>
        <dbReference type="ARBA" id="ARBA00023172"/>
    </source>
</evidence>
<dbReference type="Proteomes" id="UP000230750">
    <property type="component" value="Unassembled WGS sequence"/>
</dbReference>
<keyword evidence="7" id="KW-0269">Exonuclease</keyword>
<keyword evidence="10" id="KW-0539">Nucleus</keyword>
<feature type="region of interest" description="Disordered" evidence="13">
    <location>
        <begin position="490"/>
        <end position="515"/>
    </location>
</feature>
<dbReference type="GO" id="GO:0006310">
    <property type="term" value="P:DNA recombination"/>
    <property type="evidence" value="ECO:0007669"/>
    <property type="project" value="UniProtKB-KW"/>
</dbReference>
<feature type="domain" description="Metallo-beta-lactamase" evidence="14">
    <location>
        <begin position="2"/>
        <end position="180"/>
    </location>
</feature>
<dbReference type="GO" id="GO:0036297">
    <property type="term" value="P:interstrand cross-link repair"/>
    <property type="evidence" value="ECO:0007669"/>
    <property type="project" value="TreeGrafter"/>
</dbReference>
<accession>A0A2G8JWK7</accession>
<organism evidence="15 16">
    <name type="scientific">Stichopus japonicus</name>
    <name type="common">Sea cucumber</name>
    <dbReference type="NCBI Taxonomy" id="307972"/>
    <lineage>
        <taxon>Eukaryota</taxon>
        <taxon>Metazoa</taxon>
        <taxon>Echinodermata</taxon>
        <taxon>Eleutherozoa</taxon>
        <taxon>Echinozoa</taxon>
        <taxon>Holothuroidea</taxon>
        <taxon>Aspidochirotacea</taxon>
        <taxon>Aspidochirotida</taxon>
        <taxon>Stichopodidae</taxon>
        <taxon>Apostichopus</taxon>
    </lineage>
</organism>
<evidence type="ECO:0000256" key="5">
    <source>
        <dbReference type="ARBA" id="ARBA00022763"/>
    </source>
</evidence>
<feature type="compositionally biased region" description="Basic and acidic residues" evidence="13">
    <location>
        <begin position="930"/>
        <end position="942"/>
    </location>
</feature>
<dbReference type="AlphaFoldDB" id="A0A2G8JWK7"/>
<evidence type="ECO:0000256" key="11">
    <source>
        <dbReference type="ARBA" id="ARBA00039759"/>
    </source>
</evidence>
<evidence type="ECO:0000256" key="13">
    <source>
        <dbReference type="SAM" id="MobiDB-lite"/>
    </source>
</evidence>
<evidence type="ECO:0000256" key="3">
    <source>
        <dbReference type="ARBA" id="ARBA00022722"/>
    </source>
</evidence>
<evidence type="ECO:0000256" key="4">
    <source>
        <dbReference type="ARBA" id="ARBA00022759"/>
    </source>
</evidence>
<keyword evidence="6" id="KW-0378">Hydrolase</keyword>
<dbReference type="GO" id="GO:0004519">
    <property type="term" value="F:endonuclease activity"/>
    <property type="evidence" value="ECO:0007669"/>
    <property type="project" value="UniProtKB-KW"/>
</dbReference>
<name>A0A2G8JWK7_STIJA</name>
<evidence type="ECO:0000313" key="16">
    <source>
        <dbReference type="Proteomes" id="UP000230750"/>
    </source>
</evidence>
<evidence type="ECO:0000256" key="9">
    <source>
        <dbReference type="ARBA" id="ARBA00023204"/>
    </source>
</evidence>
<evidence type="ECO:0000259" key="14">
    <source>
        <dbReference type="SMART" id="SM00849"/>
    </source>
</evidence>
<dbReference type="FunFam" id="3.60.15.10:FF:000018">
    <property type="entry name" value="DNA cross-link repair 1C"/>
    <property type="match status" value="1"/>
</dbReference>
<feature type="region of interest" description="Disordered" evidence="13">
    <location>
        <begin position="930"/>
        <end position="952"/>
    </location>
</feature>
<keyword evidence="8" id="KW-0233">DNA recombination</keyword>
<keyword evidence="16" id="KW-1185">Reference proteome</keyword>
<evidence type="ECO:0000256" key="10">
    <source>
        <dbReference type="ARBA" id="ARBA00023242"/>
    </source>
</evidence>
<evidence type="ECO:0000256" key="1">
    <source>
        <dbReference type="ARBA" id="ARBA00004123"/>
    </source>
</evidence>
<dbReference type="GO" id="GO:0035312">
    <property type="term" value="F:5'-3' DNA exonuclease activity"/>
    <property type="evidence" value="ECO:0007669"/>
    <property type="project" value="TreeGrafter"/>
</dbReference>
<dbReference type="PANTHER" id="PTHR23240">
    <property type="entry name" value="DNA CROSS-LINK REPAIR PROTEIN PSO2/SNM1-RELATED"/>
    <property type="match status" value="1"/>
</dbReference>
<dbReference type="GO" id="GO:0000723">
    <property type="term" value="P:telomere maintenance"/>
    <property type="evidence" value="ECO:0007669"/>
    <property type="project" value="TreeGrafter"/>
</dbReference>
<feature type="compositionally biased region" description="Acidic residues" evidence="13">
    <location>
        <begin position="454"/>
        <end position="472"/>
    </location>
</feature>